<dbReference type="EMBL" id="JAPJDZ010000078">
    <property type="protein sequence ID" value="MDP5137929.1"/>
    <property type="molecule type" value="Genomic_DNA"/>
</dbReference>
<proteinExistence type="predicted"/>
<keyword evidence="2" id="KW-1185">Reference proteome</keyword>
<comment type="caution">
    <text evidence="1">The sequence shown here is derived from an EMBL/GenBank/DDBJ whole genome shotgun (WGS) entry which is preliminary data.</text>
</comment>
<gene>
    <name evidence="1" type="ORF">ORJ04_18415</name>
</gene>
<dbReference type="RefSeq" id="WP_305977128.1">
    <property type="nucleotide sequence ID" value="NZ_JAPJDZ010000078.1"/>
</dbReference>
<organism evidence="1 2">
    <name type="scientific">Rheinheimera baltica</name>
    <dbReference type="NCBI Taxonomy" id="67576"/>
    <lineage>
        <taxon>Bacteria</taxon>
        <taxon>Pseudomonadati</taxon>
        <taxon>Pseudomonadota</taxon>
        <taxon>Gammaproteobacteria</taxon>
        <taxon>Chromatiales</taxon>
        <taxon>Chromatiaceae</taxon>
        <taxon>Rheinheimera</taxon>
    </lineage>
</organism>
<reference evidence="1 2" key="1">
    <citation type="submission" date="2022-11" db="EMBL/GenBank/DDBJ databases">
        <title>Viruses from the air-sea interface of a natural surface slick.</title>
        <authorList>
            <person name="Rahlff J."/>
            <person name="Holmfeldt K."/>
        </authorList>
    </citation>
    <scope>NUCLEOTIDE SEQUENCE [LARGE SCALE GENOMIC DNA]</scope>
    <source>
        <strain evidence="1 2">SMS4</strain>
    </source>
</reference>
<protein>
    <recommendedName>
        <fullName evidence="3">Orphan protein</fullName>
    </recommendedName>
</protein>
<evidence type="ECO:0008006" key="3">
    <source>
        <dbReference type="Google" id="ProtNLM"/>
    </source>
</evidence>
<evidence type="ECO:0000313" key="1">
    <source>
        <dbReference type="EMBL" id="MDP5137929.1"/>
    </source>
</evidence>
<accession>A0ABT9I3I3</accession>
<name>A0ABT9I3I3_9GAMM</name>
<dbReference type="Proteomes" id="UP001231109">
    <property type="component" value="Unassembled WGS sequence"/>
</dbReference>
<sequence>MNVITIKVEQVTVQCLKAGKFTNTIRHSYIQLMRVALIENSIVKEDPHSICFDGLKKLIEGYELNHRTPLPRIALLPSEAANDE</sequence>
<evidence type="ECO:0000313" key="2">
    <source>
        <dbReference type="Proteomes" id="UP001231109"/>
    </source>
</evidence>